<feature type="compositionally biased region" description="Polar residues" evidence="3">
    <location>
        <begin position="220"/>
        <end position="232"/>
    </location>
</feature>
<feature type="region of interest" description="Disordered" evidence="3">
    <location>
        <begin position="213"/>
        <end position="331"/>
    </location>
</feature>
<reference evidence="4" key="1">
    <citation type="journal article" date="2020" name="Stud. Mycol.">
        <title>101 Dothideomycetes genomes: a test case for predicting lifestyles and emergence of pathogens.</title>
        <authorList>
            <person name="Haridas S."/>
            <person name="Albert R."/>
            <person name="Binder M."/>
            <person name="Bloem J."/>
            <person name="Labutti K."/>
            <person name="Salamov A."/>
            <person name="Andreopoulos B."/>
            <person name="Baker S."/>
            <person name="Barry K."/>
            <person name="Bills G."/>
            <person name="Bluhm B."/>
            <person name="Cannon C."/>
            <person name="Castanera R."/>
            <person name="Culley D."/>
            <person name="Daum C."/>
            <person name="Ezra D."/>
            <person name="Gonzalez J."/>
            <person name="Henrissat B."/>
            <person name="Kuo A."/>
            <person name="Liang C."/>
            <person name="Lipzen A."/>
            <person name="Lutzoni F."/>
            <person name="Magnuson J."/>
            <person name="Mondo S."/>
            <person name="Nolan M."/>
            <person name="Ohm R."/>
            <person name="Pangilinan J."/>
            <person name="Park H.-J."/>
            <person name="Ramirez L."/>
            <person name="Alfaro M."/>
            <person name="Sun H."/>
            <person name="Tritt A."/>
            <person name="Yoshinaga Y."/>
            <person name="Zwiers L.-H."/>
            <person name="Turgeon B."/>
            <person name="Goodwin S."/>
            <person name="Spatafora J."/>
            <person name="Crous P."/>
            <person name="Grigoriev I."/>
        </authorList>
    </citation>
    <scope>NUCLEOTIDE SEQUENCE</scope>
    <source>
        <strain evidence="4">CBS 123094</strain>
    </source>
</reference>
<evidence type="ECO:0000256" key="2">
    <source>
        <dbReference type="ARBA" id="ARBA00022833"/>
    </source>
</evidence>
<gene>
    <name evidence="4" type="ORF">P154DRAFT_428189</name>
</gene>
<dbReference type="PROSITE" id="PS50143">
    <property type="entry name" value="BIR_REPEAT_2"/>
    <property type="match status" value="2"/>
</dbReference>
<keyword evidence="1" id="KW-0479">Metal-binding</keyword>
<evidence type="ECO:0000313" key="4">
    <source>
        <dbReference type="EMBL" id="KAF2003719.1"/>
    </source>
</evidence>
<dbReference type="CDD" id="cd00022">
    <property type="entry name" value="BIR"/>
    <property type="match status" value="2"/>
</dbReference>
<keyword evidence="5" id="KW-1185">Reference proteome</keyword>
<accession>A0A6A5WSE3</accession>
<proteinExistence type="predicted"/>
<feature type="compositionally biased region" description="Polar residues" evidence="3">
    <location>
        <begin position="307"/>
        <end position="323"/>
    </location>
</feature>
<feature type="compositionally biased region" description="Basic residues" evidence="3">
    <location>
        <begin position="237"/>
        <end position="246"/>
    </location>
</feature>
<organism evidence="4 5">
    <name type="scientific">Amniculicola lignicola CBS 123094</name>
    <dbReference type="NCBI Taxonomy" id="1392246"/>
    <lineage>
        <taxon>Eukaryota</taxon>
        <taxon>Fungi</taxon>
        <taxon>Dikarya</taxon>
        <taxon>Ascomycota</taxon>
        <taxon>Pezizomycotina</taxon>
        <taxon>Dothideomycetes</taxon>
        <taxon>Pleosporomycetidae</taxon>
        <taxon>Pleosporales</taxon>
        <taxon>Amniculicolaceae</taxon>
        <taxon>Amniculicola</taxon>
    </lineage>
</organism>
<keyword evidence="2" id="KW-0862">Zinc</keyword>
<feature type="compositionally biased region" description="Low complexity" evidence="3">
    <location>
        <begin position="293"/>
        <end position="303"/>
    </location>
</feature>
<protein>
    <submittedName>
        <fullName evidence="4">Inhibitor of apoptosis repeat-containing protein</fullName>
    </submittedName>
</protein>
<name>A0A6A5WSE3_9PLEO</name>
<dbReference type="GO" id="GO:0046872">
    <property type="term" value="F:metal ion binding"/>
    <property type="evidence" value="ECO:0007669"/>
    <property type="project" value="UniProtKB-KW"/>
</dbReference>
<sequence length="446" mass="49802">MTSKAKSSFVSYQARLDSFAVKKARRPSARSKKPTQNAWPLTYPSAHDLAFAGFVWKPTSASPDNVQCFSCSCQLDGWEESDVPAHEHLTHSPNCGFAINICIRMRQSDPDRIEKDPFSAEIRGARVATFADHWPLDSAAGYPSVDQVVDAGWYYDPSPDAPDSVSCPYCSLSLSDWEPDDNPLDEHYKRNADCHFFTLKKLYHPVDIPWMKSNKRKSQTNDLHASIQSSTPPTKPKAAKGHRGTKRKSDSIDAELELLLRQQAELESEEPSEPSEVRSIKRTRLSNHDEPSEPSMPSIPSLPGSAIGSSTPLHRTIPDNSEAMTPPRQKSPIKVWEPIDIDAFFSEQKDNELLGVIAGVLVDTSLDKENFPNLMKEVDGDATKLVHEVMSRLTDEERGMSVEQWVLYNAQRGEQKLRTECEKLIAAFEEKGKMALATLRAVHIAG</sequence>
<dbReference type="InterPro" id="IPR001370">
    <property type="entry name" value="BIR_rpt"/>
</dbReference>
<dbReference type="EMBL" id="ML977571">
    <property type="protein sequence ID" value="KAF2003719.1"/>
    <property type="molecule type" value="Genomic_DNA"/>
</dbReference>
<evidence type="ECO:0000256" key="1">
    <source>
        <dbReference type="ARBA" id="ARBA00022723"/>
    </source>
</evidence>
<dbReference type="Gene3D" id="1.10.1170.10">
    <property type="entry name" value="Inhibitor Of Apoptosis Protein (2mihbC-IAP-1), Chain A"/>
    <property type="match status" value="2"/>
</dbReference>
<evidence type="ECO:0000313" key="5">
    <source>
        <dbReference type="Proteomes" id="UP000799779"/>
    </source>
</evidence>
<dbReference type="Proteomes" id="UP000799779">
    <property type="component" value="Unassembled WGS sequence"/>
</dbReference>
<dbReference type="SUPFAM" id="SSF57924">
    <property type="entry name" value="Inhibitor of apoptosis (IAP) repeat"/>
    <property type="match status" value="2"/>
</dbReference>
<dbReference type="OrthoDB" id="2196114at2759"/>
<dbReference type="Pfam" id="PF00653">
    <property type="entry name" value="BIR"/>
    <property type="match status" value="2"/>
</dbReference>
<dbReference type="AlphaFoldDB" id="A0A6A5WSE3"/>
<dbReference type="SMART" id="SM00238">
    <property type="entry name" value="BIR"/>
    <property type="match status" value="2"/>
</dbReference>
<dbReference type="PANTHER" id="PTHR46771">
    <property type="entry name" value="DETERIN"/>
    <property type="match status" value="1"/>
</dbReference>
<dbReference type="InterPro" id="IPR051190">
    <property type="entry name" value="Baculoviral_IAP"/>
</dbReference>
<evidence type="ECO:0000256" key="3">
    <source>
        <dbReference type="SAM" id="MobiDB-lite"/>
    </source>
</evidence>
<dbReference type="PANTHER" id="PTHR46771:SF5">
    <property type="entry name" value="DETERIN"/>
    <property type="match status" value="1"/>
</dbReference>